<dbReference type="GO" id="GO:0050308">
    <property type="term" value="F:sugar-phosphatase activity"/>
    <property type="evidence" value="ECO:0007669"/>
    <property type="project" value="TreeGrafter"/>
</dbReference>
<dbReference type="SUPFAM" id="SSF56784">
    <property type="entry name" value="HAD-like"/>
    <property type="match status" value="1"/>
</dbReference>
<evidence type="ECO:0000313" key="2">
    <source>
        <dbReference type="Proteomes" id="UP000252733"/>
    </source>
</evidence>
<dbReference type="PANTHER" id="PTHR43481">
    <property type="entry name" value="FRUCTOSE-1-PHOSPHATE PHOSPHATASE"/>
    <property type="match status" value="1"/>
</dbReference>
<evidence type="ECO:0000313" key="1">
    <source>
        <dbReference type="EMBL" id="RCW34534.1"/>
    </source>
</evidence>
<dbReference type="EMBL" id="QPIZ01000011">
    <property type="protein sequence ID" value="RCW34534.1"/>
    <property type="molecule type" value="Genomic_DNA"/>
</dbReference>
<dbReference type="InterPro" id="IPR006439">
    <property type="entry name" value="HAD-SF_hydro_IA"/>
</dbReference>
<protein>
    <submittedName>
        <fullName evidence="1">HAD superfamily hydrolase (TIGR01509 family)</fullName>
    </submittedName>
</protein>
<dbReference type="PANTHER" id="PTHR43481:SF4">
    <property type="entry name" value="GLYCEROL-1-PHOSPHATE PHOSPHOHYDROLASE 1-RELATED"/>
    <property type="match status" value="1"/>
</dbReference>
<dbReference type="Pfam" id="PF13419">
    <property type="entry name" value="HAD_2"/>
    <property type="match status" value="1"/>
</dbReference>
<sequence>MTNTIPQKINAVLFDMDGVLYDSMKHHAATWIEAFKSYNINFPLEEAYLNEGSTGDFTIKKAIKQLCHREATPEEIEGIYEEKTRLMHLRPKADKIPGMQALMKKIRDAGRRIIVVTGSKQPILLERLQEDFGVHPDEVVSGYDVKHGKPHPEPYLMGLSKAGVPADQAIVIENAPLGIESALAAGIHTIAINTGPLEKQVLFDAGAREVFDKAKEVDEFFEKLL</sequence>
<keyword evidence="1" id="KW-0378">Hydrolase</keyword>
<gene>
    <name evidence="1" type="ORF">DFO77_11135</name>
</gene>
<dbReference type="NCBIfam" id="TIGR01509">
    <property type="entry name" value="HAD-SF-IA-v3"/>
    <property type="match status" value="1"/>
</dbReference>
<dbReference type="InterPro" id="IPR041492">
    <property type="entry name" value="HAD_2"/>
</dbReference>
<dbReference type="Proteomes" id="UP000252733">
    <property type="component" value="Unassembled WGS sequence"/>
</dbReference>
<dbReference type="AlphaFoldDB" id="A0A368V4B6"/>
<dbReference type="InterPro" id="IPR051806">
    <property type="entry name" value="HAD-like_SPP"/>
</dbReference>
<dbReference type="PRINTS" id="PR00413">
    <property type="entry name" value="HADHALOGNASE"/>
</dbReference>
<dbReference type="InterPro" id="IPR036412">
    <property type="entry name" value="HAD-like_sf"/>
</dbReference>
<dbReference type="InterPro" id="IPR023214">
    <property type="entry name" value="HAD_sf"/>
</dbReference>
<proteinExistence type="predicted"/>
<name>A0A368V4B6_9BACT</name>
<reference evidence="1 2" key="1">
    <citation type="submission" date="2018-07" db="EMBL/GenBank/DDBJ databases">
        <title>Freshwater and sediment microbial communities from various areas in North America, analyzing microbe dynamics in response to fracking.</title>
        <authorList>
            <person name="Lamendella R."/>
        </authorList>
    </citation>
    <scope>NUCLEOTIDE SEQUENCE [LARGE SCALE GENOMIC DNA]</scope>
    <source>
        <strain evidence="1 2">160A</strain>
    </source>
</reference>
<accession>A0A368V4B6</accession>
<dbReference type="InterPro" id="IPR023198">
    <property type="entry name" value="PGP-like_dom2"/>
</dbReference>
<dbReference type="SFLD" id="SFLDS00003">
    <property type="entry name" value="Haloacid_Dehalogenase"/>
    <property type="match status" value="1"/>
</dbReference>
<dbReference type="SFLD" id="SFLDG01135">
    <property type="entry name" value="C1.5.6:_HAD__Beta-PGM__Phospha"/>
    <property type="match status" value="1"/>
</dbReference>
<comment type="caution">
    <text evidence="1">The sequence shown here is derived from an EMBL/GenBank/DDBJ whole genome shotgun (WGS) entry which is preliminary data.</text>
</comment>
<dbReference type="Gene3D" id="1.10.150.240">
    <property type="entry name" value="Putative phosphatase, domain 2"/>
    <property type="match status" value="1"/>
</dbReference>
<dbReference type="RefSeq" id="WP_114437033.1">
    <property type="nucleotide sequence ID" value="NZ_QPIZ01000011.1"/>
</dbReference>
<dbReference type="Gene3D" id="3.40.50.1000">
    <property type="entry name" value="HAD superfamily/HAD-like"/>
    <property type="match status" value="1"/>
</dbReference>
<dbReference type="SFLD" id="SFLDG01129">
    <property type="entry name" value="C1.5:_HAD__Beta-PGM__Phosphata"/>
    <property type="match status" value="1"/>
</dbReference>
<organism evidence="1 2">
    <name type="scientific">Marinilabilia salmonicolor</name>
    <dbReference type="NCBI Taxonomy" id="989"/>
    <lineage>
        <taxon>Bacteria</taxon>
        <taxon>Pseudomonadati</taxon>
        <taxon>Bacteroidota</taxon>
        <taxon>Bacteroidia</taxon>
        <taxon>Marinilabiliales</taxon>
        <taxon>Marinilabiliaceae</taxon>
        <taxon>Marinilabilia</taxon>
    </lineage>
</organism>
<keyword evidence="2" id="KW-1185">Reference proteome</keyword>